<evidence type="ECO:0000313" key="11">
    <source>
        <dbReference type="EMBL" id="KAA6435316.1"/>
    </source>
</evidence>
<feature type="domain" description="Beta-hexosaminidase bacterial type N-terminal" evidence="9">
    <location>
        <begin position="40"/>
        <end position="175"/>
    </location>
</feature>
<feature type="active site" description="Proton donor" evidence="6">
    <location>
        <position position="344"/>
    </location>
</feature>
<sequence length="769" mass="84709">MGHWTIQAVANWLLGGAMLLSLVGCSMKVPPQADAGQPVALIPLPQKHQPGPGAFRLQEGTSIVLSSESAELRELGEYLAALLHETSGRSLPVSASFLESMAKTRPQILLRVNPTLAVGAEGYALSIQEGRIVCEAKAPIGLFWAVQTLRQMIYQQQAGSAPGQELRLPVQEIHDEPTFAWRGLLLDMSRHFMSKDFLKRYIDLLALYKLNTLHLHLTDDQGWRLQIPNYPKLTSTGAWRQEPDGSTHGGFYTQADIREIVAYAQSRYITVVPEVDMPGHVQAALAAYPELSCTGGPFRVSNRAGVHPDILCAGNEQTYAFVENVLAEVARLFPGQYVHIGGDEAPKNRWKACAKCQARMKKENLPDEEALQGYFTKRASAVLQRYQKKPIVWDEALKGGISAGTLVQAWHGPAAAKEAVAVGAPVINSPRSAFYFDLNSGITPLEKVYHHPMVPAQLPAGQQQLVLGAEAALWTEDVPQERVDEMIFPRLLAFAENAWGHQAGSGYPDFRERVQAHYPVLERLGVRYGFGARPITFVPKYVVEQDAFAVTLEAGLRQVELRYTLDGTEPTRASALYTGVPVQFAQSTQLRVRPFKGEEPYGATAQASFVKHLALNRVPALAHPFHTAYAAGGGAALTDGILADNDYRKGFWQGFEKEDLEAIIDLGAEKEVREVSISFLQDTNSWIFLPTQVTFSSSNDKNSFKTLAVLKHAIPLKEEGPVRKEFTQQLPPTKTRYLRVRARNVGVCPPWHPGAGGAAFLMADELIVR</sequence>
<protein>
    <recommendedName>
        <fullName evidence="3">beta-N-acetylhexosaminidase</fullName>
        <ecNumber evidence="3">3.2.1.52</ecNumber>
    </recommendedName>
</protein>
<evidence type="ECO:0000256" key="6">
    <source>
        <dbReference type="PIRSR" id="PIRSR625705-1"/>
    </source>
</evidence>
<dbReference type="InterPro" id="IPR015882">
    <property type="entry name" value="HEX_bac_N"/>
</dbReference>
<dbReference type="SUPFAM" id="SSF55545">
    <property type="entry name" value="beta-N-acetylhexosaminidase-like domain"/>
    <property type="match status" value="1"/>
</dbReference>
<evidence type="ECO:0000256" key="5">
    <source>
        <dbReference type="ARBA" id="ARBA00023295"/>
    </source>
</evidence>
<dbReference type="InterPro" id="IPR000421">
    <property type="entry name" value="FA58C"/>
</dbReference>
<reference evidence="11 13" key="1">
    <citation type="submission" date="2019-07" db="EMBL/GenBank/DDBJ databases">
        <authorList>
            <person name="Qu J.-H."/>
        </authorList>
    </citation>
    <scope>NUCLEOTIDE SEQUENCE [LARGE SCALE GENOMIC DNA]</scope>
    <source>
        <strain evidence="11 13">MDT1-10-3</strain>
    </source>
</reference>
<name>A0A5M8QKM1_9BACT</name>
<dbReference type="PANTHER" id="PTHR22600:SF57">
    <property type="entry name" value="BETA-N-ACETYLHEXOSAMINIDASE"/>
    <property type="match status" value="1"/>
</dbReference>
<reference evidence="12 14" key="3">
    <citation type="submission" date="2024-08" db="EMBL/GenBank/DDBJ databases">
        <authorList>
            <person name="Wei W."/>
        </authorList>
    </citation>
    <scope>NUCLEOTIDE SEQUENCE [LARGE SCALE GENOMIC DNA]</scope>
    <source>
        <strain evidence="12 14">XU2</strain>
    </source>
</reference>
<evidence type="ECO:0000259" key="8">
    <source>
        <dbReference type="Pfam" id="PF00754"/>
    </source>
</evidence>
<comment type="caution">
    <text evidence="11">The sequence shown here is derived from an EMBL/GenBank/DDBJ whole genome shotgun (WGS) entry which is preliminary data.</text>
</comment>
<evidence type="ECO:0000313" key="14">
    <source>
        <dbReference type="Proteomes" id="UP001570846"/>
    </source>
</evidence>
<dbReference type="InterPro" id="IPR059177">
    <property type="entry name" value="GH29D-like_dom"/>
</dbReference>
<dbReference type="InterPro" id="IPR025705">
    <property type="entry name" value="Beta_hexosaminidase_sua/sub"/>
</dbReference>
<dbReference type="RefSeq" id="WP_149097510.1">
    <property type="nucleotide sequence ID" value="NZ_BMMG01000002.1"/>
</dbReference>
<dbReference type="InterPro" id="IPR029018">
    <property type="entry name" value="Hex-like_dom2"/>
</dbReference>
<dbReference type="Pfam" id="PF00754">
    <property type="entry name" value="F5_F8_type_C"/>
    <property type="match status" value="1"/>
</dbReference>
<comment type="similarity">
    <text evidence="2">Belongs to the glycosyl hydrolase 20 family.</text>
</comment>
<dbReference type="CDD" id="cd06563">
    <property type="entry name" value="GH20_chitobiase-like"/>
    <property type="match status" value="1"/>
</dbReference>
<evidence type="ECO:0000313" key="13">
    <source>
        <dbReference type="Proteomes" id="UP000323866"/>
    </source>
</evidence>
<evidence type="ECO:0000256" key="1">
    <source>
        <dbReference type="ARBA" id="ARBA00001231"/>
    </source>
</evidence>
<dbReference type="InterPro" id="IPR015883">
    <property type="entry name" value="Glyco_hydro_20_cat"/>
</dbReference>
<evidence type="ECO:0000259" key="10">
    <source>
        <dbReference type="Pfam" id="PF13290"/>
    </source>
</evidence>
<evidence type="ECO:0000259" key="9">
    <source>
        <dbReference type="Pfam" id="PF02838"/>
    </source>
</evidence>
<gene>
    <name evidence="12" type="ORF">ACD591_00105</name>
    <name evidence="11" type="ORF">FOE74_05020</name>
</gene>
<dbReference type="OrthoDB" id="9763537at2"/>
<dbReference type="EMBL" id="VKKZ01000019">
    <property type="protein sequence ID" value="KAA6435316.1"/>
    <property type="molecule type" value="Genomic_DNA"/>
</dbReference>
<dbReference type="GO" id="GO:0016020">
    <property type="term" value="C:membrane"/>
    <property type="evidence" value="ECO:0007669"/>
    <property type="project" value="TreeGrafter"/>
</dbReference>
<dbReference type="PANTHER" id="PTHR22600">
    <property type="entry name" value="BETA-HEXOSAMINIDASE"/>
    <property type="match status" value="1"/>
</dbReference>
<reference evidence="11 13" key="2">
    <citation type="submission" date="2019-09" db="EMBL/GenBank/DDBJ databases">
        <title>A bacterium isolated from glacier soil.</title>
        <authorList>
            <person name="Liu Q."/>
        </authorList>
    </citation>
    <scope>NUCLEOTIDE SEQUENCE [LARGE SCALE GENOMIC DNA]</scope>
    <source>
        <strain evidence="11 13">MDT1-10-3</strain>
    </source>
</reference>
<organism evidence="11 13">
    <name type="scientific">Rufibacter glacialis</name>
    <dbReference type="NCBI Taxonomy" id="1259555"/>
    <lineage>
        <taxon>Bacteria</taxon>
        <taxon>Pseudomonadati</taxon>
        <taxon>Bacteroidota</taxon>
        <taxon>Cytophagia</taxon>
        <taxon>Cytophagales</taxon>
        <taxon>Hymenobacteraceae</taxon>
        <taxon>Rufibacter</taxon>
    </lineage>
</organism>
<dbReference type="Pfam" id="PF13290">
    <property type="entry name" value="CHB_HEX_C_1"/>
    <property type="match status" value="1"/>
</dbReference>
<dbReference type="GO" id="GO:0005975">
    <property type="term" value="P:carbohydrate metabolic process"/>
    <property type="evidence" value="ECO:0007669"/>
    <property type="project" value="InterPro"/>
</dbReference>
<evidence type="ECO:0000256" key="3">
    <source>
        <dbReference type="ARBA" id="ARBA00012663"/>
    </source>
</evidence>
<feature type="domain" description="F5/8 type C" evidence="8">
    <location>
        <begin position="635"/>
        <end position="751"/>
    </location>
</feature>
<dbReference type="Gene3D" id="3.30.379.10">
    <property type="entry name" value="Chitobiase/beta-hexosaminidase domain 2-like"/>
    <property type="match status" value="1"/>
</dbReference>
<feature type="domain" description="GH29D-like beta-sandwich" evidence="10">
    <location>
        <begin position="549"/>
        <end position="598"/>
    </location>
</feature>
<proteinExistence type="inferred from homology"/>
<dbReference type="Gene3D" id="2.60.120.260">
    <property type="entry name" value="Galactose-binding domain-like"/>
    <property type="match status" value="1"/>
</dbReference>
<dbReference type="SUPFAM" id="SSF51445">
    <property type="entry name" value="(Trans)glycosidases"/>
    <property type="match status" value="1"/>
</dbReference>
<evidence type="ECO:0000259" key="7">
    <source>
        <dbReference type="Pfam" id="PF00728"/>
    </source>
</evidence>
<evidence type="ECO:0000256" key="4">
    <source>
        <dbReference type="ARBA" id="ARBA00022801"/>
    </source>
</evidence>
<feature type="domain" description="Glycoside hydrolase family 20 catalytic" evidence="7">
    <location>
        <begin position="179"/>
        <end position="500"/>
    </location>
</feature>
<dbReference type="Pfam" id="PF02838">
    <property type="entry name" value="Glyco_hydro_20b"/>
    <property type="match status" value="1"/>
</dbReference>
<dbReference type="PRINTS" id="PR00738">
    <property type="entry name" value="GLHYDRLASE20"/>
</dbReference>
<evidence type="ECO:0000256" key="2">
    <source>
        <dbReference type="ARBA" id="ARBA00006285"/>
    </source>
</evidence>
<dbReference type="Pfam" id="PF00728">
    <property type="entry name" value="Glyco_hydro_20"/>
    <property type="match status" value="1"/>
</dbReference>
<dbReference type="EC" id="3.2.1.52" evidence="3"/>
<dbReference type="Proteomes" id="UP000323866">
    <property type="component" value="Unassembled WGS sequence"/>
</dbReference>
<dbReference type="InterPro" id="IPR008979">
    <property type="entry name" value="Galactose-bd-like_sf"/>
</dbReference>
<dbReference type="GO" id="GO:0030203">
    <property type="term" value="P:glycosaminoglycan metabolic process"/>
    <property type="evidence" value="ECO:0007669"/>
    <property type="project" value="TreeGrafter"/>
</dbReference>
<dbReference type="AlphaFoldDB" id="A0A5M8QKM1"/>
<keyword evidence="5" id="KW-0326">Glycosidase</keyword>
<keyword evidence="14" id="KW-1185">Reference proteome</keyword>
<dbReference type="Proteomes" id="UP001570846">
    <property type="component" value="Unassembled WGS sequence"/>
</dbReference>
<dbReference type="EMBL" id="JBGOGF010000001">
    <property type="protein sequence ID" value="MFA1769675.1"/>
    <property type="molecule type" value="Genomic_DNA"/>
</dbReference>
<dbReference type="InterPro" id="IPR017853">
    <property type="entry name" value="GH"/>
</dbReference>
<dbReference type="SUPFAM" id="SSF49785">
    <property type="entry name" value="Galactose-binding domain-like"/>
    <property type="match status" value="1"/>
</dbReference>
<keyword evidence="4 11" id="KW-0378">Hydrolase</keyword>
<comment type="catalytic activity">
    <reaction evidence="1">
        <text>Hydrolysis of terminal non-reducing N-acetyl-D-hexosamine residues in N-acetyl-beta-D-hexosaminides.</text>
        <dbReference type="EC" id="3.2.1.52"/>
    </reaction>
</comment>
<evidence type="ECO:0000313" key="12">
    <source>
        <dbReference type="EMBL" id="MFA1769675.1"/>
    </source>
</evidence>
<accession>A0A5M8QKM1</accession>
<dbReference type="Gene3D" id="3.20.20.80">
    <property type="entry name" value="Glycosidases"/>
    <property type="match status" value="1"/>
</dbReference>
<dbReference type="GO" id="GO:0004563">
    <property type="term" value="F:beta-N-acetylhexosaminidase activity"/>
    <property type="evidence" value="ECO:0007669"/>
    <property type="project" value="UniProtKB-EC"/>
</dbReference>